<name>A0A077NJK2_XENBV</name>
<dbReference type="Proteomes" id="UP000028511">
    <property type="component" value="Unassembled WGS sequence"/>
</dbReference>
<proteinExistence type="predicted"/>
<dbReference type="RefSeq" id="WP_038213191.1">
    <property type="nucleotide sequence ID" value="NZ_CAWLWN010000038.1"/>
</dbReference>
<dbReference type="AlphaFoldDB" id="A0A077NJK2"/>
<protein>
    <submittedName>
        <fullName evidence="1">Uncharacterized protein</fullName>
    </submittedName>
</protein>
<accession>A0A077NJK2</accession>
<evidence type="ECO:0000313" key="1">
    <source>
        <dbReference type="EMBL" id="CDG98643.1"/>
    </source>
</evidence>
<organism evidence="1">
    <name type="scientific">Xenorhabdus bovienii str. puntauvense</name>
    <dbReference type="NCBI Taxonomy" id="1398201"/>
    <lineage>
        <taxon>Bacteria</taxon>
        <taxon>Pseudomonadati</taxon>
        <taxon>Pseudomonadota</taxon>
        <taxon>Gammaproteobacteria</taxon>
        <taxon>Enterobacterales</taxon>
        <taxon>Morganellaceae</taxon>
        <taxon>Xenorhabdus</taxon>
    </lineage>
</organism>
<dbReference type="EMBL" id="CBSW010000244">
    <property type="protein sequence ID" value="CDG98643.1"/>
    <property type="molecule type" value="Genomic_DNA"/>
</dbReference>
<dbReference type="HOGENOM" id="CLU_2453923_0_0_6"/>
<comment type="caution">
    <text evidence="1">The sequence shown here is derived from an EMBL/GenBank/DDBJ whole genome shotgun (WGS) entry which is preliminary data.</text>
</comment>
<reference evidence="1" key="1">
    <citation type="submission" date="2013-07" db="EMBL/GenBank/DDBJ databases">
        <title>Sub-species coevolution in mutualistic symbiosis.</title>
        <authorList>
            <person name="Murfin K."/>
            <person name="Klassen J."/>
            <person name="Lee M."/>
            <person name="Forst S."/>
            <person name="Stock P."/>
            <person name="Goodrich-Blair H."/>
        </authorList>
    </citation>
    <scope>NUCLEOTIDE SEQUENCE [LARGE SCALE GENOMIC DNA]</scope>
    <source>
        <strain evidence="1">Puntauvense</strain>
    </source>
</reference>
<sequence>MTLADLQHLSFSELRKTFDDQLSWGESHYLYRETVEQKNVIACWKPVFSPAPTRNYPAPSVGVLNETVLHAVTMKCSAPALLPLLTRAP</sequence>
<gene>
    <name evidence="1" type="ORF">XBP1_400037</name>
</gene>